<dbReference type="OrthoDB" id="9781325at2"/>
<reference evidence="3 4" key="1">
    <citation type="submission" date="2017-03" db="EMBL/GenBank/DDBJ databases">
        <authorList>
            <person name="Afonso C.L."/>
            <person name="Miller P.J."/>
            <person name="Scott M.A."/>
            <person name="Spackman E."/>
            <person name="Goraichik I."/>
            <person name="Dimitrov K.M."/>
            <person name="Suarez D.L."/>
            <person name="Swayne D.E."/>
        </authorList>
    </citation>
    <scope>NUCLEOTIDE SEQUENCE [LARGE SCALE GENOMIC DNA]</scope>
    <source>
        <strain evidence="3">PRJEB14757</strain>
    </source>
</reference>
<dbReference type="AlphaFoldDB" id="A0A1W1HGF9"/>
<keyword evidence="1" id="KW-0813">Transport</keyword>
<dbReference type="RefSeq" id="WP_080800229.1">
    <property type="nucleotide sequence ID" value="NZ_LT828541.1"/>
</dbReference>
<keyword evidence="4" id="KW-1185">Reference proteome</keyword>
<protein>
    <submittedName>
        <fullName evidence="3">Electron transfer flavoprotein alpha/beta-subunit</fullName>
    </submittedName>
</protein>
<dbReference type="InterPro" id="IPR033948">
    <property type="entry name" value="ETF_beta_N"/>
</dbReference>
<dbReference type="Pfam" id="PF01012">
    <property type="entry name" value="ETF"/>
    <property type="match status" value="1"/>
</dbReference>
<dbReference type="SMART" id="SM00893">
    <property type="entry name" value="ETF"/>
    <property type="match status" value="1"/>
</dbReference>
<organism evidence="3 4">
    <name type="scientific">Desulfamplus magnetovallimortis</name>
    <dbReference type="NCBI Taxonomy" id="1246637"/>
    <lineage>
        <taxon>Bacteria</taxon>
        <taxon>Pseudomonadati</taxon>
        <taxon>Thermodesulfobacteriota</taxon>
        <taxon>Desulfobacteria</taxon>
        <taxon>Desulfobacterales</taxon>
        <taxon>Desulfobacteraceae</taxon>
        <taxon>Desulfamplus</taxon>
    </lineage>
</organism>
<dbReference type="Proteomes" id="UP000191931">
    <property type="component" value="Unassembled WGS sequence"/>
</dbReference>
<feature type="domain" description="Electron transfer flavoprotein alpha/beta-subunit N-terminal" evidence="2">
    <location>
        <begin position="22"/>
        <end position="212"/>
    </location>
</feature>
<dbReference type="GO" id="GO:0009055">
    <property type="term" value="F:electron transfer activity"/>
    <property type="evidence" value="ECO:0007669"/>
    <property type="project" value="InterPro"/>
</dbReference>
<dbReference type="EMBL" id="FWEV01000268">
    <property type="protein sequence ID" value="SLM31472.1"/>
    <property type="molecule type" value="Genomic_DNA"/>
</dbReference>
<keyword evidence="1" id="KW-0249">Electron transport</keyword>
<dbReference type="PANTHER" id="PTHR21294">
    <property type="entry name" value="ELECTRON TRANSFER FLAVOPROTEIN BETA-SUBUNIT"/>
    <property type="match status" value="1"/>
</dbReference>
<name>A0A1W1HGF9_9BACT</name>
<dbReference type="InterPro" id="IPR014729">
    <property type="entry name" value="Rossmann-like_a/b/a_fold"/>
</dbReference>
<dbReference type="SUPFAM" id="SSF52402">
    <property type="entry name" value="Adenine nucleotide alpha hydrolases-like"/>
    <property type="match status" value="1"/>
</dbReference>
<evidence type="ECO:0000313" key="3">
    <source>
        <dbReference type="EMBL" id="SLM31472.1"/>
    </source>
</evidence>
<evidence type="ECO:0000313" key="4">
    <source>
        <dbReference type="Proteomes" id="UP000191931"/>
    </source>
</evidence>
<proteinExistence type="predicted"/>
<sequence>MKICVCIKHVPDTAANIKLAGEQGFEDSECKFVVNPYDEYGLEESVSLVEKNGGEVVVVTVGKEAATATIRSAMAMGAHRAILVKTEGQFLDSALTCKALKAAIEKDGTPDIIFTGKGSVDTEGFQTQYRLAAALGIPVVNEVSKLTVDGSKAVMERETGSGEREVVEMTLPGIIGATKGLNEPRYPKFPDIMKAKKKPIDVIPLSDLGIDEGAGKSVLVKLEATPERSGAKMLEGSVTEQVAQLVKILKEEEKVI</sequence>
<dbReference type="Gene3D" id="3.40.50.620">
    <property type="entry name" value="HUPs"/>
    <property type="match status" value="1"/>
</dbReference>
<dbReference type="InterPro" id="IPR012255">
    <property type="entry name" value="ETF_b"/>
</dbReference>
<evidence type="ECO:0000259" key="2">
    <source>
        <dbReference type="SMART" id="SM00893"/>
    </source>
</evidence>
<gene>
    <name evidence="3" type="ORF">MTBBW1_340024</name>
</gene>
<dbReference type="STRING" id="1246637.MTBBW1_340024"/>
<dbReference type="CDD" id="cd01714">
    <property type="entry name" value="ETF_beta"/>
    <property type="match status" value="1"/>
</dbReference>
<accession>A0A1W1HGF9</accession>
<evidence type="ECO:0000256" key="1">
    <source>
        <dbReference type="ARBA" id="ARBA00022982"/>
    </source>
</evidence>
<dbReference type="InterPro" id="IPR014730">
    <property type="entry name" value="ETF_a/b_N"/>
</dbReference>
<dbReference type="PIRSF" id="PIRSF000090">
    <property type="entry name" value="Beta-ETF"/>
    <property type="match status" value="1"/>
</dbReference>